<feature type="transmembrane region" description="Helical" evidence="2">
    <location>
        <begin position="40"/>
        <end position="57"/>
    </location>
</feature>
<dbReference type="GO" id="GO:0006506">
    <property type="term" value="P:GPI anchor biosynthetic process"/>
    <property type="evidence" value="ECO:0007669"/>
    <property type="project" value="TreeGrafter"/>
</dbReference>
<keyword evidence="5" id="KW-1185">Reference proteome</keyword>
<feature type="compositionally biased region" description="Low complexity" evidence="1">
    <location>
        <begin position="413"/>
        <end position="426"/>
    </location>
</feature>
<feature type="transmembrane region" description="Helical" evidence="2">
    <location>
        <begin position="88"/>
        <end position="107"/>
    </location>
</feature>
<feature type="compositionally biased region" description="Basic residues" evidence="1">
    <location>
        <begin position="396"/>
        <end position="409"/>
    </location>
</feature>
<evidence type="ECO:0000313" key="4">
    <source>
        <dbReference type="EMBL" id="GCD93346.1"/>
    </source>
</evidence>
<evidence type="ECO:0000256" key="2">
    <source>
        <dbReference type="SAM" id="Phobius"/>
    </source>
</evidence>
<dbReference type="Proteomes" id="UP000286931">
    <property type="component" value="Unassembled WGS sequence"/>
</dbReference>
<name>A0A401YFE6_9ACTN</name>
<dbReference type="InterPro" id="IPR036691">
    <property type="entry name" value="Endo/exonu/phosph_ase_sf"/>
</dbReference>
<dbReference type="EMBL" id="BIFH01000014">
    <property type="protein sequence ID" value="GCD93346.1"/>
    <property type="molecule type" value="Genomic_DNA"/>
</dbReference>
<feature type="transmembrane region" description="Helical" evidence="2">
    <location>
        <begin position="227"/>
        <end position="246"/>
    </location>
</feature>
<feature type="region of interest" description="Disordered" evidence="1">
    <location>
        <begin position="344"/>
        <end position="454"/>
    </location>
</feature>
<organism evidence="4 5">
    <name type="scientific">Embleya hyalina</name>
    <dbReference type="NCBI Taxonomy" id="516124"/>
    <lineage>
        <taxon>Bacteria</taxon>
        <taxon>Bacillati</taxon>
        <taxon>Actinomycetota</taxon>
        <taxon>Actinomycetes</taxon>
        <taxon>Kitasatosporales</taxon>
        <taxon>Streptomycetaceae</taxon>
        <taxon>Embleya</taxon>
    </lineage>
</organism>
<dbReference type="Pfam" id="PF03372">
    <property type="entry name" value="Exo_endo_phos"/>
    <property type="match status" value="1"/>
</dbReference>
<proteinExistence type="predicted"/>
<dbReference type="InterPro" id="IPR051916">
    <property type="entry name" value="GPI-anchor_lipid_remodeler"/>
</dbReference>
<feature type="transmembrane region" description="Helical" evidence="2">
    <location>
        <begin position="175"/>
        <end position="199"/>
    </location>
</feature>
<reference evidence="4 5" key="1">
    <citation type="submission" date="2018-12" db="EMBL/GenBank/DDBJ databases">
        <title>Draft genome sequence of Embleya hyalina NBRC 13850T.</title>
        <authorList>
            <person name="Komaki H."/>
            <person name="Hosoyama A."/>
            <person name="Kimura A."/>
            <person name="Ichikawa N."/>
            <person name="Tamura T."/>
        </authorList>
    </citation>
    <scope>NUCLEOTIDE SEQUENCE [LARGE SCALE GENOMIC DNA]</scope>
    <source>
        <strain evidence="4 5">NBRC 13850</strain>
    </source>
</reference>
<dbReference type="Gene3D" id="3.60.10.10">
    <property type="entry name" value="Endonuclease/exonuclease/phosphatase"/>
    <property type="match status" value="1"/>
</dbReference>
<feature type="transmembrane region" description="Helical" evidence="2">
    <location>
        <begin position="114"/>
        <end position="132"/>
    </location>
</feature>
<feature type="transmembrane region" description="Helical" evidence="2">
    <location>
        <begin position="144"/>
        <end position="163"/>
    </location>
</feature>
<feature type="compositionally biased region" description="Pro residues" evidence="1">
    <location>
        <begin position="347"/>
        <end position="356"/>
    </location>
</feature>
<dbReference type="InterPro" id="IPR005135">
    <property type="entry name" value="Endo/exonuclease/phosphatase"/>
</dbReference>
<dbReference type="PANTHER" id="PTHR14859">
    <property type="entry name" value="CALCOFLUOR WHITE HYPERSENSITIVE PROTEIN PRECURSOR"/>
    <property type="match status" value="1"/>
</dbReference>
<feature type="transmembrane region" description="Helical" evidence="2">
    <location>
        <begin position="290"/>
        <end position="308"/>
    </location>
</feature>
<dbReference type="AlphaFoldDB" id="A0A401YFE6"/>
<keyword evidence="2" id="KW-0812">Transmembrane</keyword>
<feature type="transmembrane region" description="Helical" evidence="2">
    <location>
        <begin position="320"/>
        <end position="339"/>
    </location>
</feature>
<comment type="caution">
    <text evidence="4">The sequence shown here is derived from an EMBL/GenBank/DDBJ whole genome shotgun (WGS) entry which is preliminary data.</text>
</comment>
<dbReference type="PANTHER" id="PTHR14859:SF1">
    <property type="entry name" value="PGAP2-INTERACTING PROTEIN"/>
    <property type="match status" value="1"/>
</dbReference>
<keyword evidence="4" id="KW-0378">Hydrolase</keyword>
<protein>
    <submittedName>
        <fullName evidence="4">Metal-dependent hydrolase</fullName>
    </submittedName>
</protein>
<dbReference type="GO" id="GO:0016020">
    <property type="term" value="C:membrane"/>
    <property type="evidence" value="ECO:0007669"/>
    <property type="project" value="GOC"/>
</dbReference>
<keyword evidence="2" id="KW-1133">Transmembrane helix</keyword>
<feature type="transmembrane region" description="Helical" evidence="2">
    <location>
        <begin position="205"/>
        <end position="220"/>
    </location>
</feature>
<feature type="transmembrane region" description="Helical" evidence="2">
    <location>
        <begin position="258"/>
        <end position="278"/>
    </location>
</feature>
<evidence type="ECO:0000259" key="3">
    <source>
        <dbReference type="Pfam" id="PF03372"/>
    </source>
</evidence>
<dbReference type="SUPFAM" id="SSF56219">
    <property type="entry name" value="DNase I-like"/>
    <property type="match status" value="1"/>
</dbReference>
<sequence length="722" mass="75078">MPMIVIALGIVFTVDILRVWLPSLITVYGDAGSTPAAQSGLFAVAWFAAAFAVVPLCRRVGGRPVAVVAGVAMVMSRLWVQFTDGGDRQLYLTCLALVAALCWLVAVAHTGWDAGVGVPAGLAAAVALHAGLGTLDPMWLEVWRGWAVLGVLAVLFVAGQVWIQAPTTPVPAPVLWAVFGPVLFLTGVVFGNVGVGHAAAGEPRWGVPVLVAAWALAVPVSRLRGVWVLPVGLAAVVAGVIGAGYLETSAHDGIVGLAPTGAAAWQAVGVLGLGLVLGDAAGRIRAEVRWAPAWGMLGFLASTFLHYARYDIEIGVLARGRVLLLGVVAIAVVAGTAAIRDLRAPAPAEPETPPAPARAQTRGQAHAPARTHGRTVAHTAGSGGPRSDVPLGARTRAGRPPRRPGRKPGTRPGGRPTAGRATGRPGAPTPPGTTTRKPDRAAPPPSPAERAERPHLPLALATVFPVLLALAAFGLRPGPGTAPVPDAAAGTLRVVTYNIRMGYGLDGRFDPDRTAATIRALRPDVLLLNEVDRAWFLNGGHDVLTLLARRLDLPYRFAPAADPQWGDAVLTRKPIRHLESIELPAGGAPTGAQALGVVVEAAPGKRLGFVATHLQDADDEVPQRQADRAAAFATGLAEREAVPVTVLGDLNAGPDSPQVRAFTARGLVDGLARVRPVRTYPADRPRREIDQVLVDPRLRVLAVDAPPSKASDHLPVAVTLGY</sequence>
<evidence type="ECO:0000313" key="5">
    <source>
        <dbReference type="Proteomes" id="UP000286931"/>
    </source>
</evidence>
<keyword evidence="2" id="KW-0472">Membrane</keyword>
<evidence type="ECO:0000256" key="1">
    <source>
        <dbReference type="SAM" id="MobiDB-lite"/>
    </source>
</evidence>
<accession>A0A401YFE6</accession>
<gene>
    <name evidence="4" type="ORF">EHYA_00990</name>
</gene>
<dbReference type="GO" id="GO:0016787">
    <property type="term" value="F:hydrolase activity"/>
    <property type="evidence" value="ECO:0007669"/>
    <property type="project" value="UniProtKB-KW"/>
</dbReference>
<feature type="domain" description="Endonuclease/exonuclease/phosphatase" evidence="3">
    <location>
        <begin position="495"/>
        <end position="713"/>
    </location>
</feature>